<reference evidence="3 4" key="1">
    <citation type="journal article" date="2010" name="Stand. Genomic Sci.">
        <title>Complete genome sequence of Spirosoma linguale type strain (1).</title>
        <authorList>
            <person name="Lail K."/>
            <person name="Sikorski J."/>
            <person name="Saunders E."/>
            <person name="Lapidus A."/>
            <person name="Glavina Del Rio T."/>
            <person name="Copeland A."/>
            <person name="Tice H."/>
            <person name="Cheng J.-F."/>
            <person name="Lucas S."/>
            <person name="Nolan M."/>
            <person name="Bruce D."/>
            <person name="Goodwin L."/>
            <person name="Pitluck S."/>
            <person name="Ivanova N."/>
            <person name="Mavromatis K."/>
            <person name="Ovchinnikova G."/>
            <person name="Pati A."/>
            <person name="Chen A."/>
            <person name="Palaniappan K."/>
            <person name="Land M."/>
            <person name="Hauser L."/>
            <person name="Chang Y.-J."/>
            <person name="Jeffries C.D."/>
            <person name="Chain P."/>
            <person name="Brettin T."/>
            <person name="Detter J.C."/>
            <person name="Schuetze A."/>
            <person name="Rohde M."/>
            <person name="Tindall B.J."/>
            <person name="Goeker M."/>
            <person name="Bristow J."/>
            <person name="Eisen J.A."/>
            <person name="Markowitz V."/>
            <person name="Hugenholtz P."/>
            <person name="Kyrpides N.C."/>
            <person name="Klenk H.-P."/>
            <person name="Chen F."/>
        </authorList>
    </citation>
    <scope>NUCLEOTIDE SEQUENCE [LARGE SCALE GENOMIC DNA]</scope>
    <source>
        <strain evidence="4">ATCC 33905 / DSM 74 / LMG 10896 / Claus 1</strain>
    </source>
</reference>
<dbReference type="Proteomes" id="UP000002028">
    <property type="component" value="Chromosome"/>
</dbReference>
<dbReference type="RefSeq" id="WP_012926276.1">
    <property type="nucleotide sequence ID" value="NC_013730.1"/>
</dbReference>
<organism evidence="3 4">
    <name type="scientific">Spirosoma linguale (strain ATCC 33905 / DSM 74 / LMG 10896 / Claus 1)</name>
    <dbReference type="NCBI Taxonomy" id="504472"/>
    <lineage>
        <taxon>Bacteria</taxon>
        <taxon>Pseudomonadati</taxon>
        <taxon>Bacteroidota</taxon>
        <taxon>Cytophagia</taxon>
        <taxon>Cytophagales</taxon>
        <taxon>Cytophagaceae</taxon>
        <taxon>Spirosoma</taxon>
    </lineage>
</organism>
<evidence type="ECO:0000259" key="2">
    <source>
        <dbReference type="Pfam" id="PF17293"/>
    </source>
</evidence>
<evidence type="ECO:0000256" key="1">
    <source>
        <dbReference type="SAM" id="MobiDB-lite"/>
    </source>
</evidence>
<feature type="compositionally biased region" description="Basic and acidic residues" evidence="1">
    <location>
        <begin position="78"/>
        <end position="87"/>
    </location>
</feature>
<feature type="domain" description="Arm DNA-binding" evidence="2">
    <location>
        <begin position="11"/>
        <end position="85"/>
    </location>
</feature>
<evidence type="ECO:0000313" key="3">
    <source>
        <dbReference type="EMBL" id="ADB37725.1"/>
    </source>
</evidence>
<keyword evidence="4" id="KW-1185">Reference proteome</keyword>
<dbReference type="KEGG" id="sli:Slin_1678"/>
<feature type="region of interest" description="Disordered" evidence="1">
    <location>
        <begin position="77"/>
        <end position="103"/>
    </location>
</feature>
<name>D2QPZ2_SPILD</name>
<dbReference type="InterPro" id="IPR035386">
    <property type="entry name" value="Arm-DNA-bind_5"/>
</dbReference>
<accession>D2QPZ2</accession>
<protein>
    <recommendedName>
        <fullName evidence="2">Arm DNA-binding domain-containing protein</fullName>
    </recommendedName>
</protein>
<proteinExistence type="predicted"/>
<dbReference type="HOGENOM" id="CLU_2262059_0_0_10"/>
<dbReference type="EMBL" id="CP001769">
    <property type="protein sequence ID" value="ADB37725.1"/>
    <property type="molecule type" value="Genomic_DNA"/>
</dbReference>
<dbReference type="Pfam" id="PF17293">
    <property type="entry name" value="Arm-DNA-bind_5"/>
    <property type="match status" value="1"/>
</dbReference>
<dbReference type="AlphaFoldDB" id="D2QPZ2"/>
<sequence length="103" mass="11924">MSHTYHFELNSKPGKDGRHTVLLRITANRKHKRIKTDIAVKSSEFDPKAEWGKWVRSRNMDNKEINQRLKEILSQAESEGRTLEKRPLPRPKPCPTAPVILSP</sequence>
<evidence type="ECO:0000313" key="4">
    <source>
        <dbReference type="Proteomes" id="UP000002028"/>
    </source>
</evidence>
<gene>
    <name evidence="3" type="ordered locus">Slin_1678</name>
</gene>